<dbReference type="GO" id="GO:0033612">
    <property type="term" value="F:receptor serine/threonine kinase binding"/>
    <property type="evidence" value="ECO:0007669"/>
    <property type="project" value="TreeGrafter"/>
</dbReference>
<name>A0A8T0TZI2_PANVG</name>
<evidence type="ECO:0000256" key="6">
    <source>
        <dbReference type="ARBA" id="ARBA00022729"/>
    </source>
</evidence>
<evidence type="ECO:0000256" key="5">
    <source>
        <dbReference type="ARBA" id="ARBA00022692"/>
    </source>
</evidence>
<dbReference type="Pfam" id="PF13855">
    <property type="entry name" value="LRR_8"/>
    <property type="match status" value="3"/>
</dbReference>
<feature type="transmembrane region" description="Helical" evidence="16">
    <location>
        <begin position="618"/>
        <end position="641"/>
    </location>
</feature>
<dbReference type="FunFam" id="1.10.510.10:FF:000714">
    <property type="entry name" value="Kinase family with leucine-rich repeat domain-containing protein"/>
    <property type="match status" value="1"/>
</dbReference>
<dbReference type="PROSITE" id="PS00108">
    <property type="entry name" value="PROTEIN_KINASE_ST"/>
    <property type="match status" value="1"/>
</dbReference>
<evidence type="ECO:0000313" key="20">
    <source>
        <dbReference type="Proteomes" id="UP000823388"/>
    </source>
</evidence>
<evidence type="ECO:0000256" key="9">
    <source>
        <dbReference type="ARBA" id="ARBA00022777"/>
    </source>
</evidence>
<keyword evidence="6 17" id="KW-0732">Signal</keyword>
<dbReference type="AlphaFoldDB" id="A0A8T0TZI2"/>
<dbReference type="Gene3D" id="3.80.10.10">
    <property type="entry name" value="Ribonuclease Inhibitor"/>
    <property type="match status" value="5"/>
</dbReference>
<dbReference type="PROSITE" id="PS50011">
    <property type="entry name" value="PROTEIN_KINASE_DOM"/>
    <property type="match status" value="1"/>
</dbReference>
<evidence type="ECO:0000256" key="17">
    <source>
        <dbReference type="SAM" id="SignalP"/>
    </source>
</evidence>
<evidence type="ECO:0000256" key="3">
    <source>
        <dbReference type="ARBA" id="ARBA00022614"/>
    </source>
</evidence>
<dbReference type="PANTHER" id="PTHR48056:SF29">
    <property type="entry name" value="RECEPTOR-LIKE PROTEIN KINASE HSL1"/>
    <property type="match status" value="1"/>
</dbReference>
<dbReference type="FunFam" id="3.80.10.10:FF:000041">
    <property type="entry name" value="LRR receptor-like serine/threonine-protein kinase ERECTA"/>
    <property type="match status" value="1"/>
</dbReference>
<feature type="chain" id="PRO_5035775653" description="Protein kinase domain-containing protein" evidence="17">
    <location>
        <begin position="38"/>
        <end position="1017"/>
    </location>
</feature>
<keyword evidence="13" id="KW-0675">Receptor</keyword>
<dbReference type="GO" id="GO:0004674">
    <property type="term" value="F:protein serine/threonine kinase activity"/>
    <property type="evidence" value="ECO:0007669"/>
    <property type="project" value="UniProtKB-KW"/>
</dbReference>
<dbReference type="Pfam" id="PF00560">
    <property type="entry name" value="LRR_1"/>
    <property type="match status" value="4"/>
</dbReference>
<keyword evidence="12 16" id="KW-0472">Membrane</keyword>
<dbReference type="GO" id="GO:0005524">
    <property type="term" value="F:ATP binding"/>
    <property type="evidence" value="ECO:0007669"/>
    <property type="project" value="UniProtKB-UniRule"/>
</dbReference>
<evidence type="ECO:0000256" key="15">
    <source>
        <dbReference type="PROSITE-ProRule" id="PRU10141"/>
    </source>
</evidence>
<evidence type="ECO:0000256" key="14">
    <source>
        <dbReference type="ARBA" id="ARBA00023180"/>
    </source>
</evidence>
<dbReference type="SMART" id="SM00220">
    <property type="entry name" value="S_TKc"/>
    <property type="match status" value="1"/>
</dbReference>
<dbReference type="PROSITE" id="PS00107">
    <property type="entry name" value="PROTEIN_KINASE_ATP"/>
    <property type="match status" value="1"/>
</dbReference>
<feature type="domain" description="Protein kinase" evidence="18">
    <location>
        <begin position="708"/>
        <end position="1006"/>
    </location>
</feature>
<keyword evidence="2" id="KW-0723">Serine/threonine-protein kinase</keyword>
<dbReference type="InterPro" id="IPR003591">
    <property type="entry name" value="Leu-rich_rpt_typical-subtyp"/>
</dbReference>
<evidence type="ECO:0000256" key="8">
    <source>
        <dbReference type="ARBA" id="ARBA00022741"/>
    </source>
</evidence>
<evidence type="ECO:0000256" key="11">
    <source>
        <dbReference type="ARBA" id="ARBA00022989"/>
    </source>
</evidence>
<dbReference type="Proteomes" id="UP000823388">
    <property type="component" value="Chromosome 3N"/>
</dbReference>
<keyword evidence="4" id="KW-0808">Transferase</keyword>
<evidence type="ECO:0000256" key="16">
    <source>
        <dbReference type="SAM" id="Phobius"/>
    </source>
</evidence>
<dbReference type="PRINTS" id="PR00019">
    <property type="entry name" value="LEURICHRPT"/>
</dbReference>
<evidence type="ECO:0000256" key="13">
    <source>
        <dbReference type="ARBA" id="ARBA00023170"/>
    </source>
</evidence>
<dbReference type="FunFam" id="3.80.10.10:FF:000512">
    <property type="entry name" value="Leucine-rich repeat receptor-like serine/threonine-protein kinase BAM3"/>
    <property type="match status" value="1"/>
</dbReference>
<dbReference type="OrthoDB" id="4062651at2759"/>
<feature type="binding site" evidence="15">
    <location>
        <position position="741"/>
    </location>
    <ligand>
        <name>ATP</name>
        <dbReference type="ChEBI" id="CHEBI:30616"/>
    </ligand>
</feature>
<sequence length="1017" mass="111208">MTMEGMRRYCPFAIHGSFLLILLPSLFLFHHAPVAAGADAPSSQPQLSNAQEAIMVNISSAVGNSRFNTTSNPCTWSGVTCTRSGSSWVVTNITLSNYGISDSSIFASICRIQTLQSLDLSRNSFTDLSTQFFPPPCSMKEGLRLLNLSSNQLRHPLSNLSGFRQLEVLDLSSNFFTSTNLSADLGSFPNLRSLNLSSNDLNGNVPTSMVDSLVELVLSGNQLIGSIPSGLFRYENITLLDLSQNNLTGHVLNEFKSLAKLETVLLSGNKLSGEIPASLSNVATLSRFAANQNNFTGLIPSWITKHVRMLDLSYNNLNGVIPSDFLSHPGLQSVDLTSNQLEGRIPSYLSPSLYRLRLGGNRFHGNISNFICNDTELAYLELDNNQLTGNIPSELGKCNSLSMLSLASNKLKGSVPGTIGKLEKLVVLKLQNNSLSGPIPKTFSANLSILNLSQNLFNGEIPSEIFKLRRLSNLYLQGNKINGAIPVSISLSYSLIELNLGDNALDGTIPTMPITVSTSLLNLSHNFLTGPIPSSINSLSGLVILDLSHNKLSGEVPSSLWSLPSLTQVVLSYNNLSGSLPRFGQNVEIDIEGNADLTNGTGNNNSTYTTGNKKLRKVVVVVFTIAGAFVGLCVLAVIIMTSLSKRIYRVKDERRSAGEGVSEIINGNLVMKNNQTSATEFMKAKPDNWKITPFQALNFEVADILQELTEENFIGSGGSGHVYRVTYTNRYNSSTGVVAVKQMHSVGWLDEKLEHEFESEAGILCNIRHNNIVKLLCCLSSAESKLLVYDYMHNGSLDRWLHGSALRSGHSMVRTRSVQHVPLDWPTRLIVAVGAAQGLCYMHHDCSPPIIHRDVKTSNILLDSEFRAKVADFGLARMLVRAGEPNTMSAVAGSFGYLAPEYAYTRKVNEKVDVYSFGVVLLELTTGRKANDGSELGCLAEWARHHYQSGVSILDVIDRSIRYAGYPSEIETVFRLGVQCTGTLPSSRPTMKDVLQILLKCSEQTLRKSRMEFSMEY</sequence>
<keyword evidence="9" id="KW-0418">Kinase</keyword>
<keyword evidence="20" id="KW-1185">Reference proteome</keyword>
<evidence type="ECO:0000256" key="10">
    <source>
        <dbReference type="ARBA" id="ARBA00022840"/>
    </source>
</evidence>
<keyword evidence="14" id="KW-0325">Glycoprotein</keyword>
<evidence type="ECO:0000259" key="18">
    <source>
        <dbReference type="PROSITE" id="PS50011"/>
    </source>
</evidence>
<organism evidence="19 20">
    <name type="scientific">Panicum virgatum</name>
    <name type="common">Blackwell switchgrass</name>
    <dbReference type="NCBI Taxonomy" id="38727"/>
    <lineage>
        <taxon>Eukaryota</taxon>
        <taxon>Viridiplantae</taxon>
        <taxon>Streptophyta</taxon>
        <taxon>Embryophyta</taxon>
        <taxon>Tracheophyta</taxon>
        <taxon>Spermatophyta</taxon>
        <taxon>Magnoliopsida</taxon>
        <taxon>Liliopsida</taxon>
        <taxon>Poales</taxon>
        <taxon>Poaceae</taxon>
        <taxon>PACMAD clade</taxon>
        <taxon>Panicoideae</taxon>
        <taxon>Panicodae</taxon>
        <taxon>Paniceae</taxon>
        <taxon>Panicinae</taxon>
        <taxon>Panicum</taxon>
        <taxon>Panicum sect. Hiantes</taxon>
    </lineage>
</organism>
<gene>
    <name evidence="19" type="ORF">PVAP13_3NG073000</name>
</gene>
<dbReference type="SUPFAM" id="SSF56112">
    <property type="entry name" value="Protein kinase-like (PK-like)"/>
    <property type="match status" value="1"/>
</dbReference>
<feature type="signal peptide" evidence="17">
    <location>
        <begin position="1"/>
        <end position="37"/>
    </location>
</feature>
<evidence type="ECO:0000256" key="1">
    <source>
        <dbReference type="ARBA" id="ARBA00004162"/>
    </source>
</evidence>
<dbReference type="InterPro" id="IPR001611">
    <property type="entry name" value="Leu-rich_rpt"/>
</dbReference>
<comment type="subcellular location">
    <subcellularLocation>
        <location evidence="1">Cell membrane</location>
        <topology evidence="1">Single-pass membrane protein</topology>
    </subcellularLocation>
</comment>
<keyword evidence="3" id="KW-0433">Leucine-rich repeat</keyword>
<evidence type="ECO:0000256" key="2">
    <source>
        <dbReference type="ARBA" id="ARBA00022527"/>
    </source>
</evidence>
<evidence type="ECO:0000256" key="4">
    <source>
        <dbReference type="ARBA" id="ARBA00022679"/>
    </source>
</evidence>
<dbReference type="SMART" id="SM00369">
    <property type="entry name" value="LRR_TYP"/>
    <property type="match status" value="8"/>
</dbReference>
<comment type="caution">
    <text evidence="19">The sequence shown here is derived from an EMBL/GenBank/DDBJ whole genome shotgun (WGS) entry which is preliminary data.</text>
</comment>
<dbReference type="EMBL" id="CM029042">
    <property type="protein sequence ID" value="KAG2615178.1"/>
    <property type="molecule type" value="Genomic_DNA"/>
</dbReference>
<dbReference type="InterPro" id="IPR017441">
    <property type="entry name" value="Protein_kinase_ATP_BS"/>
</dbReference>
<evidence type="ECO:0000313" key="19">
    <source>
        <dbReference type="EMBL" id="KAG2615178.1"/>
    </source>
</evidence>
<dbReference type="CDD" id="cd14066">
    <property type="entry name" value="STKc_IRAK"/>
    <property type="match status" value="1"/>
</dbReference>
<reference evidence="19" key="1">
    <citation type="submission" date="2020-05" db="EMBL/GenBank/DDBJ databases">
        <title>WGS assembly of Panicum virgatum.</title>
        <authorList>
            <person name="Lovell J.T."/>
            <person name="Jenkins J."/>
            <person name="Shu S."/>
            <person name="Juenger T.E."/>
            <person name="Schmutz J."/>
        </authorList>
    </citation>
    <scope>NUCLEOTIDE SEQUENCE</scope>
    <source>
        <strain evidence="19">AP13</strain>
    </source>
</reference>
<keyword evidence="8 15" id="KW-0547">Nucleotide-binding</keyword>
<dbReference type="InterPro" id="IPR011009">
    <property type="entry name" value="Kinase-like_dom_sf"/>
</dbReference>
<dbReference type="InterPro" id="IPR001245">
    <property type="entry name" value="Ser-Thr/Tyr_kinase_cat_dom"/>
</dbReference>
<dbReference type="Gene3D" id="3.30.200.20">
    <property type="entry name" value="Phosphorylase Kinase, domain 1"/>
    <property type="match status" value="1"/>
</dbReference>
<evidence type="ECO:0000256" key="7">
    <source>
        <dbReference type="ARBA" id="ARBA00022737"/>
    </source>
</evidence>
<keyword evidence="7" id="KW-0677">Repeat</keyword>
<keyword evidence="11 16" id="KW-1133">Transmembrane helix</keyword>
<dbReference type="FunFam" id="3.80.10.10:FF:000095">
    <property type="entry name" value="LRR receptor-like serine/threonine-protein kinase GSO1"/>
    <property type="match status" value="1"/>
</dbReference>
<dbReference type="Gene3D" id="1.10.510.10">
    <property type="entry name" value="Transferase(Phosphotransferase) domain 1"/>
    <property type="match status" value="1"/>
</dbReference>
<dbReference type="InterPro" id="IPR000719">
    <property type="entry name" value="Prot_kinase_dom"/>
</dbReference>
<evidence type="ECO:0000256" key="12">
    <source>
        <dbReference type="ARBA" id="ARBA00023136"/>
    </source>
</evidence>
<dbReference type="GO" id="GO:0005886">
    <property type="term" value="C:plasma membrane"/>
    <property type="evidence" value="ECO:0007669"/>
    <property type="project" value="UniProtKB-SubCell"/>
</dbReference>
<dbReference type="PANTHER" id="PTHR48056">
    <property type="entry name" value="LRR RECEPTOR-LIKE SERINE/THREONINE-PROTEIN KINASE-RELATED"/>
    <property type="match status" value="1"/>
</dbReference>
<dbReference type="Pfam" id="PF07714">
    <property type="entry name" value="PK_Tyr_Ser-Thr"/>
    <property type="match status" value="1"/>
</dbReference>
<protein>
    <recommendedName>
        <fullName evidence="18">Protein kinase domain-containing protein</fullName>
    </recommendedName>
</protein>
<dbReference type="InterPro" id="IPR050647">
    <property type="entry name" value="Plant_LRR-RLKs"/>
</dbReference>
<keyword evidence="10 15" id="KW-0067">ATP-binding</keyword>
<dbReference type="SUPFAM" id="SSF52058">
    <property type="entry name" value="L domain-like"/>
    <property type="match status" value="2"/>
</dbReference>
<keyword evidence="5 16" id="KW-0812">Transmembrane</keyword>
<dbReference type="InterPro" id="IPR032675">
    <property type="entry name" value="LRR_dom_sf"/>
</dbReference>
<accession>A0A8T0TZI2</accession>
<dbReference type="InterPro" id="IPR008271">
    <property type="entry name" value="Ser/Thr_kinase_AS"/>
</dbReference>
<proteinExistence type="predicted"/>